<evidence type="ECO:0000313" key="7">
    <source>
        <dbReference type="Proteomes" id="UP000182379"/>
    </source>
</evidence>
<dbReference type="CDD" id="cd03214">
    <property type="entry name" value="ABC_Iron-Siderophores_B12_Hemin"/>
    <property type="match status" value="1"/>
</dbReference>
<comment type="caution">
    <text evidence="6">The sequence shown here is derived from an EMBL/GenBank/DDBJ whole genome shotgun (WGS) entry which is preliminary data.</text>
</comment>
<evidence type="ECO:0000259" key="5">
    <source>
        <dbReference type="PROSITE" id="PS50893"/>
    </source>
</evidence>
<dbReference type="PROSITE" id="PS50893">
    <property type="entry name" value="ABC_TRANSPORTER_2"/>
    <property type="match status" value="1"/>
</dbReference>
<evidence type="ECO:0000256" key="4">
    <source>
        <dbReference type="ARBA" id="ARBA00022967"/>
    </source>
</evidence>
<sequence length="275" mass="30439">MELTMAKGKVGYGGKTVLENLDLCLKPGDCLGLVGPNGAGKSTLLRTLAGILPLQAGALTLGDRPLGEWNRREWSRQVSYLPQERELPFGYTAESTVLMGRHPYLGWQQQEGSREKAQARACLGLFGLEKMAARPVTELSGGQRQRVLLARILIQQTPVVLLDEPTAELDLVYENTVLGLSRQLARAGRSVVLSLHDIGQAARYCTRLVLLGQGGMLAQGSPRDVLTEERLEAAYGVPFLVREQEGELTVRVRRDPDREAREEKWLEQILENREA</sequence>
<evidence type="ECO:0000256" key="2">
    <source>
        <dbReference type="ARBA" id="ARBA00022741"/>
    </source>
</evidence>
<dbReference type="PROSITE" id="PS00211">
    <property type="entry name" value="ABC_TRANSPORTER_1"/>
    <property type="match status" value="1"/>
</dbReference>
<proteinExistence type="predicted"/>
<accession>A0A1H3A6H5</accession>
<dbReference type="AlphaFoldDB" id="A0A1H3A6H5"/>
<organism evidence="6 7">
    <name type="scientific">Acidaminococcus fermentans</name>
    <dbReference type="NCBI Taxonomy" id="905"/>
    <lineage>
        <taxon>Bacteria</taxon>
        <taxon>Bacillati</taxon>
        <taxon>Bacillota</taxon>
        <taxon>Negativicutes</taxon>
        <taxon>Acidaminococcales</taxon>
        <taxon>Acidaminococcaceae</taxon>
        <taxon>Acidaminococcus</taxon>
    </lineage>
</organism>
<feature type="domain" description="ABC transporter" evidence="5">
    <location>
        <begin position="1"/>
        <end position="238"/>
    </location>
</feature>
<dbReference type="GO" id="GO:0016887">
    <property type="term" value="F:ATP hydrolysis activity"/>
    <property type="evidence" value="ECO:0007669"/>
    <property type="project" value="InterPro"/>
</dbReference>
<dbReference type="EMBL" id="FNOP01000018">
    <property type="protein sequence ID" value="SDX25051.1"/>
    <property type="molecule type" value="Genomic_DNA"/>
</dbReference>
<evidence type="ECO:0000256" key="1">
    <source>
        <dbReference type="ARBA" id="ARBA00022448"/>
    </source>
</evidence>
<dbReference type="Proteomes" id="UP000182379">
    <property type="component" value="Unassembled WGS sequence"/>
</dbReference>
<dbReference type="InterPro" id="IPR003439">
    <property type="entry name" value="ABC_transporter-like_ATP-bd"/>
</dbReference>
<evidence type="ECO:0000256" key="3">
    <source>
        <dbReference type="ARBA" id="ARBA00022840"/>
    </source>
</evidence>
<reference evidence="6 7" key="1">
    <citation type="submission" date="2016-10" db="EMBL/GenBank/DDBJ databases">
        <authorList>
            <person name="Varghese N."/>
            <person name="Submissions S."/>
        </authorList>
    </citation>
    <scope>NUCLEOTIDE SEQUENCE [LARGE SCALE GENOMIC DNA]</scope>
    <source>
        <strain evidence="6 7">WCC6</strain>
    </source>
</reference>
<dbReference type="InterPro" id="IPR017871">
    <property type="entry name" value="ABC_transporter-like_CS"/>
</dbReference>
<keyword evidence="4" id="KW-1278">Translocase</keyword>
<dbReference type="InterPro" id="IPR003593">
    <property type="entry name" value="AAA+_ATPase"/>
</dbReference>
<dbReference type="SUPFAM" id="SSF52540">
    <property type="entry name" value="P-loop containing nucleoside triphosphate hydrolases"/>
    <property type="match status" value="1"/>
</dbReference>
<dbReference type="PANTHER" id="PTHR42794:SF1">
    <property type="entry name" value="HEMIN IMPORT ATP-BINDING PROTEIN HMUV"/>
    <property type="match status" value="1"/>
</dbReference>
<dbReference type="GO" id="GO:0005524">
    <property type="term" value="F:ATP binding"/>
    <property type="evidence" value="ECO:0007669"/>
    <property type="project" value="UniProtKB-KW"/>
</dbReference>
<dbReference type="FunFam" id="3.40.50.300:FF:000134">
    <property type="entry name" value="Iron-enterobactin ABC transporter ATP-binding protein"/>
    <property type="match status" value="1"/>
</dbReference>
<gene>
    <name evidence="6" type="ORF">SAMN05216495_11849</name>
</gene>
<dbReference type="Gene3D" id="3.40.50.300">
    <property type="entry name" value="P-loop containing nucleotide triphosphate hydrolases"/>
    <property type="match status" value="1"/>
</dbReference>
<dbReference type="InterPro" id="IPR027417">
    <property type="entry name" value="P-loop_NTPase"/>
</dbReference>
<evidence type="ECO:0000313" key="6">
    <source>
        <dbReference type="EMBL" id="SDX25051.1"/>
    </source>
</evidence>
<dbReference type="SMART" id="SM00382">
    <property type="entry name" value="AAA"/>
    <property type="match status" value="1"/>
</dbReference>
<dbReference type="Pfam" id="PF00005">
    <property type="entry name" value="ABC_tran"/>
    <property type="match status" value="1"/>
</dbReference>
<keyword evidence="1" id="KW-0813">Transport</keyword>
<protein>
    <submittedName>
        <fullName evidence="6">Iron complex transport system ATP-binding protein</fullName>
    </submittedName>
</protein>
<dbReference type="PANTHER" id="PTHR42794">
    <property type="entry name" value="HEMIN IMPORT ATP-BINDING PROTEIN HMUV"/>
    <property type="match status" value="1"/>
</dbReference>
<keyword evidence="3 6" id="KW-0067">ATP-binding</keyword>
<keyword evidence="2" id="KW-0547">Nucleotide-binding</keyword>
<dbReference type="RefSeq" id="WP_074708053.1">
    <property type="nucleotide sequence ID" value="NZ_CAMEFB010000035.1"/>
</dbReference>
<name>A0A1H3A6H5_ACIFE</name>